<dbReference type="GO" id="GO:0006260">
    <property type="term" value="P:DNA replication"/>
    <property type="evidence" value="ECO:0007669"/>
    <property type="project" value="InterPro"/>
</dbReference>
<dbReference type="Pfam" id="PF00436">
    <property type="entry name" value="SSB"/>
    <property type="match status" value="1"/>
</dbReference>
<dbReference type="PANTHER" id="PTHR10302:SF27">
    <property type="entry name" value="SINGLE-STRANDED DNA-BINDING PROTEIN"/>
    <property type="match status" value="1"/>
</dbReference>
<name>A0A849HFE5_9MICO</name>
<evidence type="ECO:0000256" key="1">
    <source>
        <dbReference type="ARBA" id="ARBA00023125"/>
    </source>
</evidence>
<reference evidence="5 6" key="1">
    <citation type="submission" date="2020-04" db="EMBL/GenBank/DDBJ databases">
        <title>Knoellia sp. isolate from air conditioner.</title>
        <authorList>
            <person name="Chea S."/>
            <person name="Kim D.-U."/>
        </authorList>
    </citation>
    <scope>NUCLEOTIDE SEQUENCE [LARGE SCALE GENOMIC DNA]</scope>
    <source>
        <strain evidence="5 6">DB2414S</strain>
    </source>
</reference>
<evidence type="ECO:0000256" key="2">
    <source>
        <dbReference type="PROSITE-ProRule" id="PRU00252"/>
    </source>
</evidence>
<dbReference type="Gene3D" id="2.40.50.140">
    <property type="entry name" value="Nucleic acid-binding proteins"/>
    <property type="match status" value="1"/>
</dbReference>
<dbReference type="InterPro" id="IPR000424">
    <property type="entry name" value="Primosome_PriB/ssb"/>
</dbReference>
<dbReference type="AlphaFoldDB" id="A0A849HFE5"/>
<dbReference type="InterPro" id="IPR011344">
    <property type="entry name" value="ssDNA-bd"/>
</dbReference>
<feature type="compositionally biased region" description="Acidic residues" evidence="4">
    <location>
        <begin position="175"/>
        <end position="189"/>
    </location>
</feature>
<feature type="region of interest" description="Disordered" evidence="4">
    <location>
        <begin position="166"/>
        <end position="199"/>
    </location>
</feature>
<comment type="caution">
    <text evidence="5">The sequence shown here is derived from an EMBL/GenBank/DDBJ whole genome shotgun (WGS) entry which is preliminary data.</text>
</comment>
<evidence type="ECO:0000256" key="3">
    <source>
        <dbReference type="RuleBase" id="RU000524"/>
    </source>
</evidence>
<dbReference type="CDD" id="cd04496">
    <property type="entry name" value="SSB_OBF"/>
    <property type="match status" value="1"/>
</dbReference>
<organism evidence="5 6">
    <name type="scientific">Knoellia koreensis</name>
    <dbReference type="NCBI Taxonomy" id="2730921"/>
    <lineage>
        <taxon>Bacteria</taxon>
        <taxon>Bacillati</taxon>
        <taxon>Actinomycetota</taxon>
        <taxon>Actinomycetes</taxon>
        <taxon>Micrococcales</taxon>
        <taxon>Intrasporangiaceae</taxon>
        <taxon>Knoellia</taxon>
    </lineage>
</organism>
<dbReference type="NCBIfam" id="TIGR00621">
    <property type="entry name" value="ssb"/>
    <property type="match status" value="1"/>
</dbReference>
<keyword evidence="6" id="KW-1185">Reference proteome</keyword>
<dbReference type="GO" id="GO:0009295">
    <property type="term" value="C:nucleoid"/>
    <property type="evidence" value="ECO:0007669"/>
    <property type="project" value="TreeGrafter"/>
</dbReference>
<dbReference type="Proteomes" id="UP000588586">
    <property type="component" value="Unassembled WGS sequence"/>
</dbReference>
<dbReference type="SUPFAM" id="SSF50249">
    <property type="entry name" value="Nucleic acid-binding proteins"/>
    <property type="match status" value="1"/>
</dbReference>
<dbReference type="PANTHER" id="PTHR10302">
    <property type="entry name" value="SINGLE-STRANDED DNA-BINDING PROTEIN"/>
    <property type="match status" value="1"/>
</dbReference>
<accession>A0A849HFE5</accession>
<evidence type="ECO:0000313" key="5">
    <source>
        <dbReference type="EMBL" id="NNM46138.1"/>
    </source>
</evidence>
<protein>
    <recommendedName>
        <fullName evidence="3">Single-stranded DNA-binding protein</fullName>
    </recommendedName>
</protein>
<dbReference type="RefSeq" id="WP_171243281.1">
    <property type="nucleotide sequence ID" value="NZ_JABEPQ010000002.1"/>
</dbReference>
<dbReference type="GO" id="GO:0003697">
    <property type="term" value="F:single-stranded DNA binding"/>
    <property type="evidence" value="ECO:0007669"/>
    <property type="project" value="InterPro"/>
</dbReference>
<gene>
    <name evidence="5" type="primary">ssb</name>
    <name evidence="5" type="ORF">HJG52_08965</name>
</gene>
<keyword evidence="1 2" id="KW-0238">DNA-binding</keyword>
<dbReference type="PROSITE" id="PS50935">
    <property type="entry name" value="SSB"/>
    <property type="match status" value="1"/>
</dbReference>
<evidence type="ECO:0000313" key="6">
    <source>
        <dbReference type="Proteomes" id="UP000588586"/>
    </source>
</evidence>
<proteinExistence type="predicted"/>
<dbReference type="EMBL" id="JABEPQ010000002">
    <property type="protein sequence ID" value="NNM46138.1"/>
    <property type="molecule type" value="Genomic_DNA"/>
</dbReference>
<sequence length="199" mass="21364">MNETHVTVAGRLVADPMVRNTGSGQPFTTFRVASTVRRWNSKTNEFEDANTNFVNVTAWRSLGANIASSLHRGDPVVVTGRLKVAQWTRKLGELEVGVTSVDIDANAVGHDLTWGTTKYTKVSRASFSTGDDRMDDPAVQEARAELEGYGPESADQAPYDVVDPVTGEIHRFGGGDEDDDPGTADDDAPAEVTALRAGV</sequence>
<evidence type="ECO:0000256" key="4">
    <source>
        <dbReference type="SAM" id="MobiDB-lite"/>
    </source>
</evidence>
<dbReference type="InterPro" id="IPR012340">
    <property type="entry name" value="NA-bd_OB-fold"/>
</dbReference>